<protein>
    <submittedName>
        <fullName evidence="3">Ras-GEF domain-containing protein</fullName>
    </submittedName>
</protein>
<reference evidence="1 2" key="2">
    <citation type="submission" date="2018-11" db="EMBL/GenBank/DDBJ databases">
        <authorList>
            <consortium name="Pathogen Informatics"/>
        </authorList>
    </citation>
    <scope>NUCLEOTIDE SEQUENCE [LARGE SCALE GENOMIC DNA]</scope>
</reference>
<dbReference type="EMBL" id="UYSL01023098">
    <property type="protein sequence ID" value="VDL81697.1"/>
    <property type="molecule type" value="Genomic_DNA"/>
</dbReference>
<reference evidence="3" key="1">
    <citation type="submission" date="2017-02" db="UniProtKB">
        <authorList>
            <consortium name="WormBaseParasite"/>
        </authorList>
    </citation>
    <scope>IDENTIFICATION</scope>
</reference>
<evidence type="ECO:0000313" key="3">
    <source>
        <dbReference type="WBParaSite" id="NBR_0001797601-mRNA-1"/>
    </source>
</evidence>
<proteinExistence type="predicted"/>
<keyword evidence="2" id="KW-1185">Reference proteome</keyword>
<dbReference type="Proteomes" id="UP000271162">
    <property type="component" value="Unassembled WGS sequence"/>
</dbReference>
<accession>A0A0N4YLI6</accession>
<organism evidence="3">
    <name type="scientific">Nippostrongylus brasiliensis</name>
    <name type="common">Rat hookworm</name>
    <dbReference type="NCBI Taxonomy" id="27835"/>
    <lineage>
        <taxon>Eukaryota</taxon>
        <taxon>Metazoa</taxon>
        <taxon>Ecdysozoa</taxon>
        <taxon>Nematoda</taxon>
        <taxon>Chromadorea</taxon>
        <taxon>Rhabditida</taxon>
        <taxon>Rhabditina</taxon>
        <taxon>Rhabditomorpha</taxon>
        <taxon>Strongyloidea</taxon>
        <taxon>Heligmosomidae</taxon>
        <taxon>Nippostrongylus</taxon>
    </lineage>
</organism>
<gene>
    <name evidence="1" type="ORF">NBR_LOCUS17977</name>
</gene>
<dbReference type="STRING" id="27835.A0A0N4YLI6"/>
<name>A0A0N4YLI6_NIPBR</name>
<sequence length="174" mass="20474">MLSLAHLTEIDKDILIRSWNLVSSSHYWSVFKECVLHHFRKAMKAERVAYTHLTLNIVELLRLSYEFTTKKVSPEAQGLGGRKFLMRVLRFVIARMKTGLEANVQIRKANRKEVISGLMNDHDCHCWQQPRRRSISQMTQDLRQTEHSSVVPEYFLRMTTLEMEVEDPKHKFSS</sequence>
<dbReference type="AlphaFoldDB" id="A0A0N4YLI6"/>
<evidence type="ECO:0000313" key="2">
    <source>
        <dbReference type="Proteomes" id="UP000271162"/>
    </source>
</evidence>
<dbReference type="WBParaSite" id="NBR_0001797601-mRNA-1">
    <property type="protein sequence ID" value="NBR_0001797601-mRNA-1"/>
    <property type="gene ID" value="NBR_0001797601"/>
</dbReference>
<evidence type="ECO:0000313" key="1">
    <source>
        <dbReference type="EMBL" id="VDL81697.1"/>
    </source>
</evidence>